<dbReference type="InterPro" id="IPR047589">
    <property type="entry name" value="DUF11_rpt"/>
</dbReference>
<name>A0A100HMH8_9DEIO</name>
<keyword evidence="5" id="KW-1185">Reference proteome</keyword>
<dbReference type="Gene3D" id="2.60.40.740">
    <property type="match status" value="1"/>
</dbReference>
<dbReference type="Gene3D" id="2.60.40.10">
    <property type="entry name" value="Immunoglobulins"/>
    <property type="match status" value="1"/>
</dbReference>
<feature type="signal peptide" evidence="2">
    <location>
        <begin position="1"/>
        <end position="29"/>
    </location>
</feature>
<evidence type="ECO:0000313" key="4">
    <source>
        <dbReference type="EMBL" id="GAQ23454.1"/>
    </source>
</evidence>
<evidence type="ECO:0000313" key="5">
    <source>
        <dbReference type="Proteomes" id="UP000056209"/>
    </source>
</evidence>
<dbReference type="Proteomes" id="UP000056209">
    <property type="component" value="Unassembled WGS sequence"/>
</dbReference>
<organism evidence="4 5">
    <name type="scientific">Deinococcus grandis</name>
    <dbReference type="NCBI Taxonomy" id="57498"/>
    <lineage>
        <taxon>Bacteria</taxon>
        <taxon>Thermotogati</taxon>
        <taxon>Deinococcota</taxon>
        <taxon>Deinococci</taxon>
        <taxon>Deinococcales</taxon>
        <taxon>Deinococcaceae</taxon>
        <taxon>Deinococcus</taxon>
    </lineage>
</organism>
<sequence length="774" mass="77118">MNMVIPGSVRAAVQLLATLLAVWGLCGHAAGQTTFSSRYANTATNGDIVLIGNVNYYCTTAAPATTAQITACNTARSGGTATNNGVYMLPTDTDTDAATSNSSSATLNVGTGSSVLFAGLYWSGISSSAANRAAVRLATPATGTSVALTASRTSVIGSNYQSFVDVTALVQAGGNGTYTVGNVASSAGSGSWAGWSLVVAYRNTSLPTRNLAVFDGFLQASDPLAPLDISVSGFITPSVGAVRSTIGVVAWDGDRGSQEGAAANPQGSLRFGPNTTSLSTVSNTVNSVNDVFNSTISATTGVAGGGANVTAGQTPAFTNTLGVDIDTFTPNTALPNGSTSAVVRVVGTSSDVIFPGVVTLATEIFVPNIKDALTKSVTDLNGGSLIPGDTLEYELVIRNQGNDGALNVTLTDPLPPGTTFVPGSLVVTGANAGAKTDAGGDDQAEYAAATRTVTFRIGTGATALSGGTVLPGEESRVRFRVTVNAGTAGGTVISNTGTVTYRQQTLGTTVSDTSDSDPVAAGDQPALITVAGPDLSVDKFHFGSFQAGANGTFTLRVSNAGPAPTTGQTVTLSDTLPAGMSAVAVSGPGWTCTLSPLSCTRSDALAAGSSYPDVQLTVTSGAGTFTNSASVSGGGEASAQTGNNSDTDTVTVAANLPPSVTLTKTVRNVTRGGSAGTSSVAQPGEILEYCISYLNSGGAATNFVLTDNAPATTTPRTGAYGAGLGVQFTRSGVTLLTSANDADSGSLVGQLLTVRVGNVPAGDSGAACFQVQVR</sequence>
<reference evidence="5" key="1">
    <citation type="submission" date="2015-11" db="EMBL/GenBank/DDBJ databases">
        <title>Draft Genome Sequence of the Radioresistant Bacterium Deinococcus grandis, Isolated from Freshwater Fish in Japan.</title>
        <authorList>
            <person name="Satoh K."/>
            <person name="Onodera T."/>
            <person name="Omoso K."/>
            <person name="Takeda-Yano K."/>
            <person name="Katayama T."/>
            <person name="Oono Y."/>
            <person name="Narumi I."/>
        </authorList>
    </citation>
    <scope>NUCLEOTIDE SEQUENCE [LARGE SCALE GENOMIC DNA]</scope>
    <source>
        <strain evidence="5">ATCC 43672</strain>
    </source>
</reference>
<keyword evidence="2" id="KW-0732">Signal</keyword>
<dbReference type="NCBIfam" id="TIGR01451">
    <property type="entry name" value="B_ant_repeat"/>
    <property type="match status" value="3"/>
</dbReference>
<feature type="compositionally biased region" description="Polar residues" evidence="1">
    <location>
        <begin position="640"/>
        <end position="649"/>
    </location>
</feature>
<dbReference type="SUPFAM" id="SSF49401">
    <property type="entry name" value="Bacterial adhesins"/>
    <property type="match status" value="1"/>
</dbReference>
<protein>
    <submittedName>
        <fullName evidence="4">Conserved repeat protein</fullName>
    </submittedName>
</protein>
<comment type="caution">
    <text evidence="4">The sequence shown here is derived from an EMBL/GenBank/DDBJ whole genome shotgun (WGS) entry which is preliminary data.</text>
</comment>
<dbReference type="EMBL" id="BCMS01000002">
    <property type="protein sequence ID" value="GAQ23454.1"/>
    <property type="molecule type" value="Genomic_DNA"/>
</dbReference>
<dbReference type="PANTHER" id="PTHR34819">
    <property type="entry name" value="LARGE CYSTEINE-RICH PERIPLASMIC PROTEIN OMCB"/>
    <property type="match status" value="1"/>
</dbReference>
<feature type="chain" id="PRO_5007086661" evidence="2">
    <location>
        <begin position="30"/>
        <end position="774"/>
    </location>
</feature>
<dbReference type="Pfam" id="PF01345">
    <property type="entry name" value="DUF11"/>
    <property type="match status" value="2"/>
</dbReference>
<dbReference type="OrthoDB" id="56954at2"/>
<feature type="domain" description="DUF11" evidence="3">
    <location>
        <begin position="534"/>
        <end position="650"/>
    </location>
</feature>
<dbReference type="InterPro" id="IPR051172">
    <property type="entry name" value="Chlamydia_OmcB"/>
</dbReference>
<dbReference type="RefSeq" id="WP_058979286.1">
    <property type="nucleotide sequence ID" value="NZ_BCMS01000002.1"/>
</dbReference>
<dbReference type="InterPro" id="IPR008966">
    <property type="entry name" value="Adhesion_dom_sf"/>
</dbReference>
<feature type="domain" description="DUF11" evidence="3">
    <location>
        <begin position="384"/>
        <end position="500"/>
    </location>
</feature>
<proteinExistence type="predicted"/>
<dbReference type="PANTHER" id="PTHR34819:SF3">
    <property type="entry name" value="CELL SURFACE PROTEIN"/>
    <property type="match status" value="1"/>
</dbReference>
<accession>A0A100HMH8</accession>
<gene>
    <name evidence="4" type="ORF">DEIGR_200309</name>
</gene>
<dbReference type="InterPro" id="IPR001434">
    <property type="entry name" value="OmcB-like_DUF11"/>
</dbReference>
<evidence type="ECO:0000256" key="1">
    <source>
        <dbReference type="SAM" id="MobiDB-lite"/>
    </source>
</evidence>
<evidence type="ECO:0000256" key="2">
    <source>
        <dbReference type="SAM" id="SignalP"/>
    </source>
</evidence>
<dbReference type="AlphaFoldDB" id="A0A100HMH8"/>
<dbReference type="InterPro" id="IPR013783">
    <property type="entry name" value="Ig-like_fold"/>
</dbReference>
<evidence type="ECO:0000259" key="3">
    <source>
        <dbReference type="Pfam" id="PF01345"/>
    </source>
</evidence>
<feature type="region of interest" description="Disordered" evidence="1">
    <location>
        <begin position="630"/>
        <end position="649"/>
    </location>
</feature>